<evidence type="ECO:0000313" key="3">
    <source>
        <dbReference type="EMBL" id="KAK3770143.1"/>
    </source>
</evidence>
<keyword evidence="2" id="KW-0472">Membrane</keyword>
<gene>
    <name evidence="3" type="ORF">RRG08_007054</name>
</gene>
<dbReference type="Gene3D" id="2.170.300.10">
    <property type="entry name" value="Tie2 ligand-binding domain superfamily"/>
    <property type="match status" value="1"/>
</dbReference>
<reference evidence="3" key="1">
    <citation type="journal article" date="2023" name="G3 (Bethesda)">
        <title>A reference genome for the long-term kleptoplast-retaining sea slug Elysia crispata morphotype clarki.</title>
        <authorList>
            <person name="Eastman K.E."/>
            <person name="Pendleton A.L."/>
            <person name="Shaikh M.A."/>
            <person name="Suttiyut T."/>
            <person name="Ogas R."/>
            <person name="Tomko P."/>
            <person name="Gavelis G."/>
            <person name="Widhalm J.R."/>
            <person name="Wisecaver J.H."/>
        </authorList>
    </citation>
    <scope>NUCLEOTIDE SEQUENCE</scope>
    <source>
        <strain evidence="3">ECLA1</strain>
    </source>
</reference>
<keyword evidence="2" id="KW-0812">Transmembrane</keyword>
<organism evidence="3 4">
    <name type="scientific">Elysia crispata</name>
    <name type="common">lettuce slug</name>
    <dbReference type="NCBI Taxonomy" id="231223"/>
    <lineage>
        <taxon>Eukaryota</taxon>
        <taxon>Metazoa</taxon>
        <taxon>Spiralia</taxon>
        <taxon>Lophotrochozoa</taxon>
        <taxon>Mollusca</taxon>
        <taxon>Gastropoda</taxon>
        <taxon>Heterobranchia</taxon>
        <taxon>Euthyneura</taxon>
        <taxon>Panpulmonata</taxon>
        <taxon>Sacoglossa</taxon>
        <taxon>Placobranchoidea</taxon>
        <taxon>Plakobranchidae</taxon>
        <taxon>Elysia</taxon>
    </lineage>
</organism>
<keyword evidence="4" id="KW-1185">Reference proteome</keyword>
<keyword evidence="1" id="KW-0245">EGF-like domain</keyword>
<dbReference type="GO" id="GO:0005044">
    <property type="term" value="F:scavenger receptor activity"/>
    <property type="evidence" value="ECO:0007669"/>
    <property type="project" value="InterPro"/>
</dbReference>
<name>A0AAE1DHY7_9GAST</name>
<keyword evidence="2" id="KW-1133">Transmembrane helix</keyword>
<accession>A0AAE1DHY7</accession>
<comment type="caution">
    <text evidence="3">The sequence shown here is derived from an EMBL/GenBank/DDBJ whole genome shotgun (WGS) entry which is preliminary data.</text>
</comment>
<sequence length="377" mass="41619">MSFFFLVGRNVALKQRIFYRGPDSTAGLDPGSALASASSVVDGITWPVSAGSCLPFSARPDHSELYLVLDSALDLTSIHFYLVNASDSKCCNDVEDSFGLTFFGSKFLELDAKFTVKSHSDEPQLKFFLHEMPLVYMIVVENLKQSNSLYICEIEVYGECPRGKFGSQCGSNCNCESNSSCSLMGQCDGECPPGFQGDGCTSKCDNRTFGPDCKLPCSPFCKERRCDRVNGTCTKGCDHDFEPPYCLKAKKDERKAQRGEMEYPLEQDDLTTTIVAAGLVSTLLFIFVLSCNVYLAITSAPRDMSISVSSTSSSIDQNFQFLTYYDVKRGELRKKPSWGSNICDAGEDEDMRNVALTSSMAINSQAGVRHFWRETTV</sequence>
<dbReference type="Proteomes" id="UP001283361">
    <property type="component" value="Unassembled WGS sequence"/>
</dbReference>
<dbReference type="PANTHER" id="PTHR24043:SF8">
    <property type="entry name" value="EGF-LIKE DOMAIN-CONTAINING PROTEIN"/>
    <property type="match status" value="1"/>
</dbReference>
<feature type="transmembrane region" description="Helical" evidence="2">
    <location>
        <begin position="274"/>
        <end position="297"/>
    </location>
</feature>
<dbReference type="EMBL" id="JAWDGP010003866">
    <property type="protein sequence ID" value="KAK3770143.1"/>
    <property type="molecule type" value="Genomic_DNA"/>
</dbReference>
<dbReference type="AlphaFoldDB" id="A0AAE1DHY7"/>
<protein>
    <submittedName>
        <fullName evidence="3">Uncharacterized protein</fullName>
    </submittedName>
</protein>
<dbReference type="InterPro" id="IPR042635">
    <property type="entry name" value="MEGF10/SREC1/2-like"/>
</dbReference>
<evidence type="ECO:0000256" key="2">
    <source>
        <dbReference type="SAM" id="Phobius"/>
    </source>
</evidence>
<evidence type="ECO:0000256" key="1">
    <source>
        <dbReference type="ARBA" id="ARBA00022536"/>
    </source>
</evidence>
<proteinExistence type="predicted"/>
<dbReference type="PANTHER" id="PTHR24043">
    <property type="entry name" value="SCAVENGER RECEPTOR CLASS F"/>
    <property type="match status" value="1"/>
</dbReference>
<evidence type="ECO:0000313" key="4">
    <source>
        <dbReference type="Proteomes" id="UP001283361"/>
    </source>
</evidence>